<evidence type="ECO:0000313" key="1">
    <source>
        <dbReference type="EMBL" id="KAF6205049.1"/>
    </source>
</evidence>
<dbReference type="EMBL" id="WIXP02000009">
    <property type="protein sequence ID" value="KAF6205049.1"/>
    <property type="molecule type" value="Genomic_DNA"/>
</dbReference>
<sequence>MVFRVPKIKTCCCCASPKTGSYIIAGLNAMGFVLLFCFGAFGSRNPAHFFQIAIYYTVFLNSGVFAFVLLVGLIKADPAMIFPWIVQARLRNSQWRYWQSYWNLILYSTTKTVCC</sequence>
<dbReference type="Proteomes" id="UP000466442">
    <property type="component" value="Linkage Group LG9"/>
</dbReference>
<name>A0A6A4JRP3_APOLU</name>
<organism evidence="1 2">
    <name type="scientific">Apolygus lucorum</name>
    <name type="common">Small green plant bug</name>
    <name type="synonym">Lygocoris lucorum</name>
    <dbReference type="NCBI Taxonomy" id="248454"/>
    <lineage>
        <taxon>Eukaryota</taxon>
        <taxon>Metazoa</taxon>
        <taxon>Ecdysozoa</taxon>
        <taxon>Arthropoda</taxon>
        <taxon>Hexapoda</taxon>
        <taxon>Insecta</taxon>
        <taxon>Pterygota</taxon>
        <taxon>Neoptera</taxon>
        <taxon>Paraneoptera</taxon>
        <taxon>Hemiptera</taxon>
        <taxon>Heteroptera</taxon>
        <taxon>Panheteroptera</taxon>
        <taxon>Cimicomorpha</taxon>
        <taxon>Miridae</taxon>
        <taxon>Mirini</taxon>
        <taxon>Apolygus</taxon>
    </lineage>
</organism>
<protein>
    <submittedName>
        <fullName evidence="1">Uncharacterized protein</fullName>
    </submittedName>
</protein>
<keyword evidence="2" id="KW-1185">Reference proteome</keyword>
<gene>
    <name evidence="1" type="ORF">GE061_019216</name>
</gene>
<evidence type="ECO:0000313" key="2">
    <source>
        <dbReference type="Proteomes" id="UP000466442"/>
    </source>
</evidence>
<reference evidence="1" key="1">
    <citation type="journal article" date="2021" name="Mol. Ecol. Resour.">
        <title>Apolygus lucorum genome provides insights into omnivorousness and mesophyll feeding.</title>
        <authorList>
            <person name="Liu Y."/>
            <person name="Liu H."/>
            <person name="Wang H."/>
            <person name="Huang T."/>
            <person name="Liu B."/>
            <person name="Yang B."/>
            <person name="Yin L."/>
            <person name="Li B."/>
            <person name="Zhang Y."/>
            <person name="Zhang S."/>
            <person name="Jiang F."/>
            <person name="Zhang X."/>
            <person name="Ren Y."/>
            <person name="Wang B."/>
            <person name="Wang S."/>
            <person name="Lu Y."/>
            <person name="Wu K."/>
            <person name="Fan W."/>
            <person name="Wang G."/>
        </authorList>
    </citation>
    <scope>NUCLEOTIDE SEQUENCE</scope>
    <source>
        <strain evidence="1">12Hb</strain>
    </source>
</reference>
<accession>A0A6A4JRP3</accession>
<proteinExistence type="predicted"/>
<dbReference type="AlphaFoldDB" id="A0A6A4JRP3"/>
<comment type="caution">
    <text evidence="1">The sequence shown here is derived from an EMBL/GenBank/DDBJ whole genome shotgun (WGS) entry which is preliminary data.</text>
</comment>